<proteinExistence type="predicted"/>
<gene>
    <name evidence="2" type="ORF">JOF55_001497</name>
</gene>
<feature type="region of interest" description="Disordered" evidence="1">
    <location>
        <begin position="215"/>
        <end position="243"/>
    </location>
</feature>
<organism evidence="2 3">
    <name type="scientific">Haloactinomyces albus</name>
    <dbReference type="NCBI Taxonomy" id="1352928"/>
    <lineage>
        <taxon>Bacteria</taxon>
        <taxon>Bacillati</taxon>
        <taxon>Actinomycetota</taxon>
        <taxon>Actinomycetes</taxon>
        <taxon>Actinopolysporales</taxon>
        <taxon>Actinopolysporaceae</taxon>
        <taxon>Haloactinomyces</taxon>
    </lineage>
</organism>
<dbReference type="RefSeq" id="WP_310271571.1">
    <property type="nucleotide sequence ID" value="NZ_JAVDXW010000001.1"/>
</dbReference>
<dbReference type="SUPFAM" id="SSF56801">
    <property type="entry name" value="Acetyl-CoA synthetase-like"/>
    <property type="match status" value="1"/>
</dbReference>
<reference evidence="2" key="1">
    <citation type="submission" date="2023-07" db="EMBL/GenBank/DDBJ databases">
        <title>Sequencing the genomes of 1000 actinobacteria strains.</title>
        <authorList>
            <person name="Klenk H.-P."/>
        </authorList>
    </citation>
    <scope>NUCLEOTIDE SEQUENCE</scope>
    <source>
        <strain evidence="2">DSM 45977</strain>
    </source>
</reference>
<dbReference type="AlphaFoldDB" id="A0AAE4CLH3"/>
<evidence type="ECO:0000313" key="3">
    <source>
        <dbReference type="Proteomes" id="UP001180845"/>
    </source>
</evidence>
<dbReference type="EMBL" id="JAVDXW010000001">
    <property type="protein sequence ID" value="MDR7301316.1"/>
    <property type="molecule type" value="Genomic_DNA"/>
</dbReference>
<dbReference type="NCBIfam" id="TIGR03089">
    <property type="entry name" value="TIGR03089 family protein"/>
    <property type="match status" value="1"/>
</dbReference>
<keyword evidence="3" id="KW-1185">Reference proteome</keyword>
<protein>
    <submittedName>
        <fullName evidence="2">Uncharacterized protein (TIGR03089 family)</fullName>
    </submittedName>
</protein>
<sequence length="243" mass="25124">MSVTQALLAPMLNTGSPRPLITHYDDATGARVELSRITVANWAAKTANWLVDELDVEPGTPVAVSLPAHWQTAGILLGAWWCGAQVTDAARGAEVALVPAAATGAGEGARTVAAVSLDPLGASATDLPDGVVDYSSEVRVHGDEFTSLAPIPGSTPALLRSTVDEVLAAARDRAAELGIGKNDRVLSTLEWSLPAGVVDGLLTVLAAEGSLVQLTNSTGTNPDRDTLDKRRSDERTTVELGTG</sequence>
<dbReference type="InterPro" id="IPR042099">
    <property type="entry name" value="ANL_N_sf"/>
</dbReference>
<dbReference type="InterPro" id="IPR017523">
    <property type="entry name" value="Rv3268"/>
</dbReference>
<comment type="caution">
    <text evidence="2">The sequence shown here is derived from an EMBL/GenBank/DDBJ whole genome shotgun (WGS) entry which is preliminary data.</text>
</comment>
<dbReference type="Proteomes" id="UP001180845">
    <property type="component" value="Unassembled WGS sequence"/>
</dbReference>
<evidence type="ECO:0000256" key="1">
    <source>
        <dbReference type="SAM" id="MobiDB-lite"/>
    </source>
</evidence>
<name>A0AAE4CLH3_9ACTN</name>
<evidence type="ECO:0000313" key="2">
    <source>
        <dbReference type="EMBL" id="MDR7301316.1"/>
    </source>
</evidence>
<feature type="compositionally biased region" description="Basic and acidic residues" evidence="1">
    <location>
        <begin position="222"/>
        <end position="237"/>
    </location>
</feature>
<dbReference type="Gene3D" id="3.40.50.12780">
    <property type="entry name" value="N-terminal domain of ligase-like"/>
    <property type="match status" value="1"/>
</dbReference>
<accession>A0AAE4CLH3</accession>